<comment type="pathway">
    <text evidence="1">Lipid metabolism; fatty acid beta-oxidation.</text>
</comment>
<dbReference type="GO" id="GO:0016509">
    <property type="term" value="F:long-chain (3S)-3-hydroxyacyl-CoA dehydrogenase (NAD+) activity"/>
    <property type="evidence" value="ECO:0007669"/>
    <property type="project" value="TreeGrafter"/>
</dbReference>
<dbReference type="Proteomes" id="UP000179095">
    <property type="component" value="Unassembled WGS sequence"/>
</dbReference>
<keyword evidence="9" id="KW-0560">Oxidoreductase</keyword>
<evidence type="ECO:0000256" key="13">
    <source>
        <dbReference type="ARBA" id="ARBA00023268"/>
    </source>
</evidence>
<dbReference type="InterPro" id="IPR050136">
    <property type="entry name" value="FA_oxidation_alpha_subunit"/>
</dbReference>
<feature type="domain" description="3-hydroxyacyl-CoA dehydrogenase NAD binding" evidence="16">
    <location>
        <begin position="322"/>
        <end position="499"/>
    </location>
</feature>
<dbReference type="EC" id="4.2.1.17" evidence="6"/>
<dbReference type="STRING" id="1802568.A3F86_04600"/>
<comment type="similarity">
    <text evidence="3">In the central section; belongs to the 3-hydroxyacyl-CoA dehydrogenase family.</text>
</comment>
<dbReference type="InterPro" id="IPR006176">
    <property type="entry name" value="3-OHacyl-CoA_DH_NAD-bd"/>
</dbReference>
<dbReference type="Pfam" id="PF00378">
    <property type="entry name" value="ECH_1"/>
    <property type="match status" value="1"/>
</dbReference>
<protein>
    <recommendedName>
        <fullName evidence="6">enoyl-CoA hydratase</fullName>
        <ecNumber evidence="6">4.2.1.17</ecNumber>
    </recommendedName>
</protein>
<evidence type="ECO:0000256" key="5">
    <source>
        <dbReference type="ARBA" id="ARBA00009463"/>
    </source>
</evidence>
<organism evidence="17 18">
    <name type="scientific">candidate division WOR-1 bacterium RIFCSPLOWO2_12_FULL_45_9</name>
    <dbReference type="NCBI Taxonomy" id="1802568"/>
    <lineage>
        <taxon>Bacteria</taxon>
        <taxon>Bacillati</taxon>
        <taxon>Saganbacteria</taxon>
    </lineage>
</organism>
<gene>
    <name evidence="17" type="ORF">A3F86_04600</name>
</gene>
<comment type="similarity">
    <text evidence="4">In the N-terminal section; belongs to the enoyl-CoA hydratase/isomerase family.</text>
</comment>
<keyword evidence="13" id="KW-0511">Multifunctional enzyme</keyword>
<name>A0A1F4RJH0_UNCSA</name>
<dbReference type="GO" id="GO:0070403">
    <property type="term" value="F:NAD+ binding"/>
    <property type="evidence" value="ECO:0007669"/>
    <property type="project" value="InterPro"/>
</dbReference>
<evidence type="ECO:0000256" key="3">
    <source>
        <dbReference type="ARBA" id="ARBA00007005"/>
    </source>
</evidence>
<evidence type="ECO:0000259" key="16">
    <source>
        <dbReference type="Pfam" id="PF02737"/>
    </source>
</evidence>
<evidence type="ECO:0000313" key="17">
    <source>
        <dbReference type="EMBL" id="OGC08322.1"/>
    </source>
</evidence>
<sequence>MEKAFNLKVNAAGFAQLTFDLPNEKVNKFSEAVVLELKTIVADLKNRSDIKILCIVSSKENIFIAGADIAELDKITTAQEAAEKAAAGQDLFNQIENLPFPTVAVINGACLGGGLELALACTYRLVTDNEKTSLGCPEVNLGIVPGWGGTQRLPRLVGLLNALPLILSGKPVKAAKALRIRLADAIAAKEFVKEKTDAFLEDCLTESGRKKIFKARQMMPLRQRILESNPAGRAIIFFKARQDLIKKTKGHYPAPLKALELIKKTAGRSFKRGLKREARTFAELSPTAISKNLIQLYYTSEEIKKDPGTTAEVSPREIESSGVVGAGVMGGGIAWLFSYRDIAVRLKDVNWEAIGKGFAAASGIYQQLKKRCKIKTARINLKMHHLSGTLDYGGFQNLDIVVEAVVENIEVKKELFGQIEARVGAETIICSNTSSLSINEMAAGLKHPERFVGLHFFNPVNRMPLVEVIPGKKTSPQAIATVVALAKKLKKTPILVQDCPGFLVNRILMPYMAEAINLLQQGAGLARIDKLIMEFGLPLGPFLLADEVGLDICFHVMRVLAKSYAPRMKTSRLLEALYIEDKLLGKKAKKGFYLHSAKKNRPNPLIAARVKAYQQKNSIKPIVFSDQEIIERAIFIMVNEASRCLEEKIVAKPAYLDMALITGCGFPPFRGGLLRYADQVGISKIVNTLNNLADKHEAGFRPAKLLTDMAKARKTFY</sequence>
<dbReference type="CDD" id="cd06558">
    <property type="entry name" value="crotonase-like"/>
    <property type="match status" value="1"/>
</dbReference>
<dbReference type="Gene3D" id="3.90.226.10">
    <property type="entry name" value="2-enoyl-CoA Hydratase, Chain A, domain 1"/>
    <property type="match status" value="1"/>
</dbReference>
<feature type="domain" description="3-hydroxyacyl-CoA dehydrogenase C-terminal" evidence="15">
    <location>
        <begin position="501"/>
        <end position="593"/>
    </location>
</feature>
<dbReference type="InterPro" id="IPR029045">
    <property type="entry name" value="ClpP/crotonase-like_dom_sf"/>
</dbReference>
<dbReference type="SUPFAM" id="SSF48179">
    <property type="entry name" value="6-phosphogluconate dehydrogenase C-terminal domain-like"/>
    <property type="match status" value="2"/>
</dbReference>
<dbReference type="InterPro" id="IPR036291">
    <property type="entry name" value="NAD(P)-bd_dom_sf"/>
</dbReference>
<evidence type="ECO:0000256" key="4">
    <source>
        <dbReference type="ARBA" id="ARBA00008750"/>
    </source>
</evidence>
<dbReference type="Gene3D" id="1.10.1040.50">
    <property type="match status" value="1"/>
</dbReference>
<evidence type="ECO:0000256" key="14">
    <source>
        <dbReference type="ARBA" id="ARBA00049556"/>
    </source>
</evidence>
<dbReference type="Pfam" id="PF00725">
    <property type="entry name" value="3HCDH"/>
    <property type="match status" value="2"/>
</dbReference>
<evidence type="ECO:0000256" key="2">
    <source>
        <dbReference type="ARBA" id="ARBA00005086"/>
    </source>
</evidence>
<evidence type="ECO:0000256" key="12">
    <source>
        <dbReference type="ARBA" id="ARBA00023239"/>
    </source>
</evidence>
<keyword evidence="10" id="KW-0520">NAD</keyword>
<dbReference type="Pfam" id="PF02737">
    <property type="entry name" value="3HCDH_N"/>
    <property type="match status" value="1"/>
</dbReference>
<evidence type="ECO:0000256" key="6">
    <source>
        <dbReference type="ARBA" id="ARBA00012076"/>
    </source>
</evidence>
<comment type="similarity">
    <text evidence="5">Belongs to the 3-hydroxyacyl-CoA dehydrogenase family.</text>
</comment>
<dbReference type="SUPFAM" id="SSF52096">
    <property type="entry name" value="ClpP/crotonase"/>
    <property type="match status" value="1"/>
</dbReference>
<keyword evidence="11" id="KW-0443">Lipid metabolism</keyword>
<evidence type="ECO:0000256" key="1">
    <source>
        <dbReference type="ARBA" id="ARBA00005005"/>
    </source>
</evidence>
<dbReference type="InterPro" id="IPR001753">
    <property type="entry name" value="Enoyl-CoA_hydra/iso"/>
</dbReference>
<dbReference type="PANTHER" id="PTHR43612">
    <property type="entry name" value="TRIFUNCTIONAL ENZYME SUBUNIT ALPHA"/>
    <property type="match status" value="1"/>
</dbReference>
<keyword evidence="12" id="KW-0456">Lyase</keyword>
<dbReference type="AlphaFoldDB" id="A0A1F4RJH0"/>
<dbReference type="UniPathway" id="UPA00659"/>
<evidence type="ECO:0000256" key="7">
    <source>
        <dbReference type="ARBA" id="ARBA00022832"/>
    </source>
</evidence>
<dbReference type="GO" id="GO:0006635">
    <property type="term" value="P:fatty acid beta-oxidation"/>
    <property type="evidence" value="ECO:0007669"/>
    <property type="project" value="UniProtKB-UniPathway"/>
</dbReference>
<dbReference type="EMBL" id="METQ01000058">
    <property type="protein sequence ID" value="OGC08322.1"/>
    <property type="molecule type" value="Genomic_DNA"/>
</dbReference>
<evidence type="ECO:0000256" key="10">
    <source>
        <dbReference type="ARBA" id="ARBA00023027"/>
    </source>
</evidence>
<evidence type="ECO:0000256" key="8">
    <source>
        <dbReference type="ARBA" id="ARBA00022963"/>
    </source>
</evidence>
<evidence type="ECO:0000313" key="18">
    <source>
        <dbReference type="Proteomes" id="UP000179095"/>
    </source>
</evidence>
<dbReference type="InterPro" id="IPR006108">
    <property type="entry name" value="3HC_DH_C"/>
</dbReference>
<dbReference type="GO" id="GO:0004300">
    <property type="term" value="F:enoyl-CoA hydratase activity"/>
    <property type="evidence" value="ECO:0007669"/>
    <property type="project" value="UniProtKB-EC"/>
</dbReference>
<evidence type="ECO:0000256" key="11">
    <source>
        <dbReference type="ARBA" id="ARBA00023098"/>
    </source>
</evidence>
<comment type="pathway">
    <text evidence="2">Lipid metabolism; butanoate metabolism.</text>
</comment>
<dbReference type="FunFam" id="3.90.226.10:FF:000011">
    <property type="entry name" value="Fatty acid oxidation complex subunit alpha"/>
    <property type="match status" value="1"/>
</dbReference>
<comment type="caution">
    <text evidence="17">The sequence shown here is derived from an EMBL/GenBank/DDBJ whole genome shotgun (WGS) entry which is preliminary data.</text>
</comment>
<evidence type="ECO:0000259" key="15">
    <source>
        <dbReference type="Pfam" id="PF00725"/>
    </source>
</evidence>
<dbReference type="PROSITE" id="PS00067">
    <property type="entry name" value="3HCDH"/>
    <property type="match status" value="1"/>
</dbReference>
<keyword evidence="7" id="KW-0276">Fatty acid metabolism</keyword>
<keyword evidence="8" id="KW-0442">Lipid degradation</keyword>
<reference evidence="17 18" key="1">
    <citation type="journal article" date="2016" name="Nat. Commun.">
        <title>Thousands of microbial genomes shed light on interconnected biogeochemical processes in an aquifer system.</title>
        <authorList>
            <person name="Anantharaman K."/>
            <person name="Brown C.T."/>
            <person name="Hug L.A."/>
            <person name="Sharon I."/>
            <person name="Castelle C.J."/>
            <person name="Probst A.J."/>
            <person name="Thomas B.C."/>
            <person name="Singh A."/>
            <person name="Wilkins M.J."/>
            <person name="Karaoz U."/>
            <person name="Brodie E.L."/>
            <person name="Williams K.H."/>
            <person name="Hubbard S.S."/>
            <person name="Banfield J.F."/>
        </authorList>
    </citation>
    <scope>NUCLEOTIDE SEQUENCE [LARGE SCALE GENOMIC DNA]</scope>
</reference>
<dbReference type="PANTHER" id="PTHR43612:SF3">
    <property type="entry name" value="TRIFUNCTIONAL ENZYME SUBUNIT ALPHA, MITOCHONDRIAL"/>
    <property type="match status" value="1"/>
</dbReference>
<dbReference type="FunFam" id="3.40.50.720:FF:000009">
    <property type="entry name" value="Fatty oxidation complex, alpha subunit"/>
    <property type="match status" value="1"/>
</dbReference>
<dbReference type="SUPFAM" id="SSF51735">
    <property type="entry name" value="NAD(P)-binding Rossmann-fold domains"/>
    <property type="match status" value="1"/>
</dbReference>
<dbReference type="InterPro" id="IPR006180">
    <property type="entry name" value="3-OHacyl-CoA_DH_CS"/>
</dbReference>
<accession>A0A1F4RJH0</accession>
<comment type="catalytic activity">
    <reaction evidence="14">
        <text>a (3S)-3-hydroxyacyl-CoA + NAD(+) = a 3-oxoacyl-CoA + NADH + H(+)</text>
        <dbReference type="Rhea" id="RHEA:22432"/>
        <dbReference type="ChEBI" id="CHEBI:15378"/>
        <dbReference type="ChEBI" id="CHEBI:57318"/>
        <dbReference type="ChEBI" id="CHEBI:57540"/>
        <dbReference type="ChEBI" id="CHEBI:57945"/>
        <dbReference type="ChEBI" id="CHEBI:90726"/>
        <dbReference type="EC" id="1.1.1.35"/>
    </reaction>
</comment>
<feature type="domain" description="3-hydroxyacyl-CoA dehydrogenase C-terminal" evidence="15">
    <location>
        <begin position="629"/>
        <end position="714"/>
    </location>
</feature>
<evidence type="ECO:0000256" key="9">
    <source>
        <dbReference type="ARBA" id="ARBA00023002"/>
    </source>
</evidence>
<dbReference type="InterPro" id="IPR008927">
    <property type="entry name" value="6-PGluconate_DH-like_C_sf"/>
</dbReference>
<dbReference type="Gene3D" id="3.40.50.720">
    <property type="entry name" value="NAD(P)-binding Rossmann-like Domain"/>
    <property type="match status" value="1"/>
</dbReference>
<proteinExistence type="inferred from homology"/>